<feature type="region of interest" description="Disordered" evidence="1">
    <location>
        <begin position="101"/>
        <end position="121"/>
    </location>
</feature>
<sequence length="162" mass="18004">MLTQPINITAVCFPFFSRQQSHRFLKPGIHLLNSPFPLFTLSIYTSKINTKAKLIKKKQLRPKIFCCFENSSVGYYHLGMSLRDVSRVVYQAGMRVTQGVKEQAPKCGGSSSSSSSSSSSKQAWRFSSSVDSGAFKAANSDKVKQAEESLRTVMYLSCWGPN</sequence>
<evidence type="ECO:0000313" key="3">
    <source>
        <dbReference type="Proteomes" id="UP000327085"/>
    </source>
</evidence>
<dbReference type="AlphaFoldDB" id="A0A5E4F8Y8"/>
<organism evidence="2 3">
    <name type="scientific">Prunus dulcis</name>
    <name type="common">Almond</name>
    <name type="synonym">Amygdalus dulcis</name>
    <dbReference type="NCBI Taxonomy" id="3755"/>
    <lineage>
        <taxon>Eukaryota</taxon>
        <taxon>Viridiplantae</taxon>
        <taxon>Streptophyta</taxon>
        <taxon>Embryophyta</taxon>
        <taxon>Tracheophyta</taxon>
        <taxon>Spermatophyta</taxon>
        <taxon>Magnoliopsida</taxon>
        <taxon>eudicotyledons</taxon>
        <taxon>Gunneridae</taxon>
        <taxon>Pentapetalae</taxon>
        <taxon>rosids</taxon>
        <taxon>fabids</taxon>
        <taxon>Rosales</taxon>
        <taxon>Rosaceae</taxon>
        <taxon>Amygdaloideae</taxon>
        <taxon>Amygdaleae</taxon>
        <taxon>Prunus</taxon>
    </lineage>
</organism>
<dbReference type="Proteomes" id="UP000327085">
    <property type="component" value="Chromosome 4"/>
</dbReference>
<dbReference type="PANTHER" id="PTHR33090">
    <property type="entry name" value="DUF3774 DOMAIN PROTEIN-RELATED"/>
    <property type="match status" value="1"/>
</dbReference>
<dbReference type="Pfam" id="PF12609">
    <property type="entry name" value="DUF3774"/>
    <property type="match status" value="1"/>
</dbReference>
<feature type="compositionally biased region" description="Low complexity" evidence="1">
    <location>
        <begin position="110"/>
        <end position="120"/>
    </location>
</feature>
<name>A0A5E4F8Y8_PRUDU</name>
<gene>
    <name evidence="2" type="ORF">ALMOND_2B003799</name>
</gene>
<evidence type="ECO:0000313" key="2">
    <source>
        <dbReference type="EMBL" id="VVA23499.1"/>
    </source>
</evidence>
<dbReference type="InParanoid" id="A0A5E4F8Y8"/>
<reference evidence="3" key="1">
    <citation type="journal article" date="2020" name="Plant J.">
        <title>Transposons played a major role in the diversification between the closely related almond and peach genomes: results from the almond genome sequence.</title>
        <authorList>
            <person name="Alioto T."/>
            <person name="Alexiou K.G."/>
            <person name="Bardil A."/>
            <person name="Barteri F."/>
            <person name="Castanera R."/>
            <person name="Cruz F."/>
            <person name="Dhingra A."/>
            <person name="Duval H."/>
            <person name="Fernandez I Marti A."/>
            <person name="Frias L."/>
            <person name="Galan B."/>
            <person name="Garcia J.L."/>
            <person name="Howad W."/>
            <person name="Gomez-Garrido J."/>
            <person name="Gut M."/>
            <person name="Julca I."/>
            <person name="Morata J."/>
            <person name="Puigdomenech P."/>
            <person name="Ribeca P."/>
            <person name="Rubio Cabetas M.J."/>
            <person name="Vlasova A."/>
            <person name="Wirthensohn M."/>
            <person name="Garcia-Mas J."/>
            <person name="Gabaldon T."/>
            <person name="Casacuberta J.M."/>
            <person name="Arus P."/>
        </authorList>
    </citation>
    <scope>NUCLEOTIDE SEQUENCE [LARGE SCALE GENOMIC DNA]</scope>
    <source>
        <strain evidence="3">cv. Texas</strain>
    </source>
</reference>
<dbReference type="Gramene" id="VVA23499">
    <property type="protein sequence ID" value="VVA23499"/>
    <property type="gene ID" value="Prudul26B003799"/>
</dbReference>
<accession>A0A5E4F8Y8</accession>
<dbReference type="EMBL" id="CABIKO010000072">
    <property type="protein sequence ID" value="VVA23499.1"/>
    <property type="molecule type" value="Genomic_DNA"/>
</dbReference>
<dbReference type="InterPro" id="IPR022251">
    <property type="entry name" value="DUF3774_wound-induced"/>
</dbReference>
<protein>
    <submittedName>
        <fullName evidence="2">PREDICTED: wound-responsive family</fullName>
    </submittedName>
</protein>
<proteinExistence type="predicted"/>
<evidence type="ECO:0000256" key="1">
    <source>
        <dbReference type="SAM" id="MobiDB-lite"/>
    </source>
</evidence>